<dbReference type="Gene3D" id="2.60.120.680">
    <property type="entry name" value="GOLD domain"/>
    <property type="match status" value="1"/>
</dbReference>
<dbReference type="Pfam" id="PF00650">
    <property type="entry name" value="CRAL_TRIO"/>
    <property type="match status" value="1"/>
</dbReference>
<dbReference type="EMBL" id="NEDP02005239">
    <property type="protein sequence ID" value="OWF42695.1"/>
    <property type="molecule type" value="Genomic_DNA"/>
</dbReference>
<accession>A0A210Q1V1</accession>
<dbReference type="InterPro" id="IPR051064">
    <property type="entry name" value="SEC14/CRAL-TRIO_domain"/>
</dbReference>
<dbReference type="SUPFAM" id="SSF101576">
    <property type="entry name" value="Supernatant protein factor (SPF), C-terminal domain"/>
    <property type="match status" value="1"/>
</dbReference>
<dbReference type="CDD" id="cd00170">
    <property type="entry name" value="SEC14"/>
    <property type="match status" value="1"/>
</dbReference>
<evidence type="ECO:0000259" key="2">
    <source>
        <dbReference type="PROSITE" id="PS50866"/>
    </source>
</evidence>
<gene>
    <name evidence="3" type="ORF">KP79_PYT15774</name>
</gene>
<sequence>MSKKKYNLAGMADTSSLRSVSNGTSGTSDVSESKENIVLNTFKGRIEDIIKPDHDDYYLRKWLKARCFDVDKAEAMYRTSMAFRDRMNVDRILQDYDPPLVLKKYLTGGFLGHAMDGSQIRVELFGRLDIKGIMCSVRKSDLEKTKIVQCEMTVKDLKERSLLAGKRVDGLTVIFDMEGVSTKMLWRPGMQMYLHLVKLLEDNYPEMMRRLLVINAPKIFPLLYKLARPLISDDMKDKIHIAGGDYKELLFKYIDPRNIPACYGGTLTDPDGNPRCVKSVCQGGNVPESYYLQNTQLLEHMKTVTIPKGDKLHLEYNVEKQGSLLRWEFQTDDYDIGFGVSYKENGHLTPLVPVTRVNSHVVTEDGSITCDKQGVYCLCFDNSFSWTKGKRVNFMAEVIAPDDTLIKSEINALIEKGDWQSLSDKFETTHL</sequence>
<comment type="caution">
    <text evidence="3">The sequence shown here is derived from an EMBL/GenBank/DDBJ whole genome shotgun (WGS) entry which is preliminary data.</text>
</comment>
<dbReference type="Proteomes" id="UP000242188">
    <property type="component" value="Unassembled WGS sequence"/>
</dbReference>
<evidence type="ECO:0000313" key="4">
    <source>
        <dbReference type="Proteomes" id="UP000242188"/>
    </source>
</evidence>
<dbReference type="InterPro" id="IPR001251">
    <property type="entry name" value="CRAL-TRIO_dom"/>
</dbReference>
<dbReference type="SUPFAM" id="SSF46938">
    <property type="entry name" value="CRAL/TRIO N-terminal domain"/>
    <property type="match status" value="1"/>
</dbReference>
<evidence type="ECO:0000313" key="3">
    <source>
        <dbReference type="EMBL" id="OWF42695.1"/>
    </source>
</evidence>
<dbReference type="PANTHER" id="PTHR23324">
    <property type="entry name" value="SEC14 RELATED PROTEIN"/>
    <property type="match status" value="1"/>
</dbReference>
<keyword evidence="4" id="KW-1185">Reference proteome</keyword>
<protein>
    <submittedName>
        <fullName evidence="3">Retinal-binding protein</fullName>
    </submittedName>
</protein>
<dbReference type="InterPro" id="IPR036273">
    <property type="entry name" value="CRAL/TRIO_N_dom_sf"/>
</dbReference>
<dbReference type="InterPro" id="IPR036865">
    <property type="entry name" value="CRAL-TRIO_dom_sf"/>
</dbReference>
<dbReference type="SUPFAM" id="SSF52087">
    <property type="entry name" value="CRAL/TRIO domain"/>
    <property type="match status" value="1"/>
</dbReference>
<dbReference type="InterPro" id="IPR009038">
    <property type="entry name" value="GOLD_dom"/>
</dbReference>
<dbReference type="PROSITE" id="PS50866">
    <property type="entry name" value="GOLD"/>
    <property type="match status" value="1"/>
</dbReference>
<organism evidence="3 4">
    <name type="scientific">Mizuhopecten yessoensis</name>
    <name type="common">Japanese scallop</name>
    <name type="synonym">Patinopecten yessoensis</name>
    <dbReference type="NCBI Taxonomy" id="6573"/>
    <lineage>
        <taxon>Eukaryota</taxon>
        <taxon>Metazoa</taxon>
        <taxon>Spiralia</taxon>
        <taxon>Lophotrochozoa</taxon>
        <taxon>Mollusca</taxon>
        <taxon>Bivalvia</taxon>
        <taxon>Autobranchia</taxon>
        <taxon>Pteriomorphia</taxon>
        <taxon>Pectinida</taxon>
        <taxon>Pectinoidea</taxon>
        <taxon>Pectinidae</taxon>
        <taxon>Mizuhopecten</taxon>
    </lineage>
</organism>
<dbReference type="PRINTS" id="PR00180">
    <property type="entry name" value="CRETINALDHBP"/>
</dbReference>
<dbReference type="GO" id="GO:0005737">
    <property type="term" value="C:cytoplasm"/>
    <property type="evidence" value="ECO:0007669"/>
    <property type="project" value="TreeGrafter"/>
</dbReference>
<name>A0A210Q1V1_MIZYE</name>
<proteinExistence type="predicted"/>
<dbReference type="PANTHER" id="PTHR23324:SF83">
    <property type="entry name" value="SEC14-LIKE PROTEIN 2"/>
    <property type="match status" value="1"/>
</dbReference>
<evidence type="ECO:0000259" key="1">
    <source>
        <dbReference type="PROSITE" id="PS50191"/>
    </source>
</evidence>
<reference evidence="3 4" key="1">
    <citation type="journal article" date="2017" name="Nat. Ecol. Evol.">
        <title>Scallop genome provides insights into evolution of bilaterian karyotype and development.</title>
        <authorList>
            <person name="Wang S."/>
            <person name="Zhang J."/>
            <person name="Jiao W."/>
            <person name="Li J."/>
            <person name="Xun X."/>
            <person name="Sun Y."/>
            <person name="Guo X."/>
            <person name="Huan P."/>
            <person name="Dong B."/>
            <person name="Zhang L."/>
            <person name="Hu X."/>
            <person name="Sun X."/>
            <person name="Wang J."/>
            <person name="Zhao C."/>
            <person name="Wang Y."/>
            <person name="Wang D."/>
            <person name="Huang X."/>
            <person name="Wang R."/>
            <person name="Lv J."/>
            <person name="Li Y."/>
            <person name="Zhang Z."/>
            <person name="Liu B."/>
            <person name="Lu W."/>
            <person name="Hui Y."/>
            <person name="Liang J."/>
            <person name="Zhou Z."/>
            <person name="Hou R."/>
            <person name="Li X."/>
            <person name="Liu Y."/>
            <person name="Li H."/>
            <person name="Ning X."/>
            <person name="Lin Y."/>
            <person name="Zhao L."/>
            <person name="Xing Q."/>
            <person name="Dou J."/>
            <person name="Li Y."/>
            <person name="Mao J."/>
            <person name="Guo H."/>
            <person name="Dou H."/>
            <person name="Li T."/>
            <person name="Mu C."/>
            <person name="Jiang W."/>
            <person name="Fu Q."/>
            <person name="Fu X."/>
            <person name="Miao Y."/>
            <person name="Liu J."/>
            <person name="Yu Q."/>
            <person name="Li R."/>
            <person name="Liao H."/>
            <person name="Li X."/>
            <person name="Kong Y."/>
            <person name="Jiang Z."/>
            <person name="Chourrout D."/>
            <person name="Li R."/>
            <person name="Bao Z."/>
        </authorList>
    </citation>
    <scope>NUCLEOTIDE SEQUENCE [LARGE SCALE GENOMIC DNA]</scope>
    <source>
        <strain evidence="3 4">PY_sf001</strain>
    </source>
</reference>
<dbReference type="OrthoDB" id="1434354at2759"/>
<feature type="domain" description="CRAL-TRIO" evidence="1">
    <location>
        <begin position="98"/>
        <end position="271"/>
    </location>
</feature>
<dbReference type="PROSITE" id="PS50191">
    <property type="entry name" value="CRAL_TRIO"/>
    <property type="match status" value="1"/>
</dbReference>
<dbReference type="InterPro" id="IPR036598">
    <property type="entry name" value="GOLD_dom_sf"/>
</dbReference>
<dbReference type="Gene3D" id="3.40.525.10">
    <property type="entry name" value="CRAL-TRIO lipid binding domain"/>
    <property type="match status" value="1"/>
</dbReference>
<dbReference type="SMART" id="SM00516">
    <property type="entry name" value="SEC14"/>
    <property type="match status" value="1"/>
</dbReference>
<feature type="domain" description="GOLD" evidence="2">
    <location>
        <begin position="274"/>
        <end position="398"/>
    </location>
</feature>
<dbReference type="AlphaFoldDB" id="A0A210Q1V1"/>